<gene>
    <name evidence="2" type="ORF">SAMN05216561_10425</name>
</gene>
<feature type="transmembrane region" description="Helical" evidence="1">
    <location>
        <begin position="164"/>
        <end position="186"/>
    </location>
</feature>
<feature type="transmembrane region" description="Helical" evidence="1">
    <location>
        <begin position="73"/>
        <end position="97"/>
    </location>
</feature>
<name>A0A1I3ERD9_9ACTN</name>
<sequence>MTTLDTTPAPVARGTTGSVTTHRAIPMSRIITTELRKMFDTRSGFWLMASIGILALLASAAVIAFSSDAGMTYSAFATAIGYPITVVLPIIAILSVTSEWSQRSGLTTFTLVPDRSRVIAAKAVACVGVAIATILLAFAVGALGNVVGTTIAGIEPVWDLTVSNMATIVLANVLGLLVGFMLGVVIRSSAGAIVGYFVYSFLLPTLSVLLASSQAWFRDLQPWMDFKYAQGTLIDGTVTIQQWEHLGVASVIWLLFPLTVGLAVVVRAEVK</sequence>
<dbReference type="STRING" id="1005945.SAMN05216561_10425"/>
<feature type="transmembrane region" description="Helical" evidence="1">
    <location>
        <begin position="193"/>
        <end position="217"/>
    </location>
</feature>
<dbReference type="Proteomes" id="UP000198649">
    <property type="component" value="Unassembled WGS sequence"/>
</dbReference>
<evidence type="ECO:0008006" key="4">
    <source>
        <dbReference type="Google" id="ProtNLM"/>
    </source>
</evidence>
<dbReference type="RefSeq" id="WP_091111303.1">
    <property type="nucleotide sequence ID" value="NZ_BKAF01000019.1"/>
</dbReference>
<keyword evidence="3" id="KW-1185">Reference proteome</keyword>
<feature type="transmembrane region" description="Helical" evidence="1">
    <location>
        <begin position="118"/>
        <end position="144"/>
    </location>
</feature>
<evidence type="ECO:0000313" key="3">
    <source>
        <dbReference type="Proteomes" id="UP000198649"/>
    </source>
</evidence>
<proteinExistence type="predicted"/>
<dbReference type="AlphaFoldDB" id="A0A1I3ERD9"/>
<feature type="transmembrane region" description="Helical" evidence="1">
    <location>
        <begin position="45"/>
        <end position="67"/>
    </location>
</feature>
<feature type="transmembrane region" description="Helical" evidence="1">
    <location>
        <begin position="246"/>
        <end position="266"/>
    </location>
</feature>
<organism evidence="2 3">
    <name type="scientific">Nocardioides psychrotolerans</name>
    <dbReference type="NCBI Taxonomy" id="1005945"/>
    <lineage>
        <taxon>Bacteria</taxon>
        <taxon>Bacillati</taxon>
        <taxon>Actinomycetota</taxon>
        <taxon>Actinomycetes</taxon>
        <taxon>Propionibacteriales</taxon>
        <taxon>Nocardioidaceae</taxon>
        <taxon>Nocardioides</taxon>
    </lineage>
</organism>
<evidence type="ECO:0000313" key="2">
    <source>
        <dbReference type="EMBL" id="SFI01544.1"/>
    </source>
</evidence>
<keyword evidence="1" id="KW-0472">Membrane</keyword>
<keyword evidence="1" id="KW-1133">Transmembrane helix</keyword>
<keyword evidence="1" id="KW-0812">Transmembrane</keyword>
<accession>A0A1I3ERD9</accession>
<protein>
    <recommendedName>
        <fullName evidence="4">ABC-2 family transporter protein</fullName>
    </recommendedName>
</protein>
<reference evidence="2 3" key="1">
    <citation type="submission" date="2016-10" db="EMBL/GenBank/DDBJ databases">
        <authorList>
            <person name="de Groot N.N."/>
        </authorList>
    </citation>
    <scope>NUCLEOTIDE SEQUENCE [LARGE SCALE GENOMIC DNA]</scope>
    <source>
        <strain evidence="2 3">CGMCC 1.11156</strain>
    </source>
</reference>
<evidence type="ECO:0000256" key="1">
    <source>
        <dbReference type="SAM" id="Phobius"/>
    </source>
</evidence>
<dbReference type="OrthoDB" id="3822725at2"/>
<dbReference type="EMBL" id="FOQG01000004">
    <property type="protein sequence ID" value="SFI01544.1"/>
    <property type="molecule type" value="Genomic_DNA"/>
</dbReference>